<reference evidence="2 3" key="2">
    <citation type="submission" date="2007-06" db="EMBL/GenBank/DDBJ databases">
        <title>Draft genome sequence of Pseudoflavonifractor capillosus ATCC 29799.</title>
        <authorList>
            <person name="Sudarsanam P."/>
            <person name="Ley R."/>
            <person name="Guruge J."/>
            <person name="Turnbaugh P.J."/>
            <person name="Mahowald M."/>
            <person name="Liep D."/>
            <person name="Gordon J."/>
        </authorList>
    </citation>
    <scope>NUCLEOTIDE SEQUENCE [LARGE SCALE GENOMIC DNA]</scope>
    <source>
        <strain evidence="2 3">ATCC 29799</strain>
    </source>
</reference>
<evidence type="ECO:0000256" key="1">
    <source>
        <dbReference type="SAM" id="Phobius"/>
    </source>
</evidence>
<dbReference type="AlphaFoldDB" id="A6NV25"/>
<evidence type="ECO:0000313" key="3">
    <source>
        <dbReference type="Proteomes" id="UP000003639"/>
    </source>
</evidence>
<gene>
    <name evidence="2" type="ORF">BACCAP_02059</name>
</gene>
<keyword evidence="1" id="KW-0472">Membrane</keyword>
<name>A6NV25_9FIRM</name>
<keyword evidence="3" id="KW-1185">Reference proteome</keyword>
<proteinExistence type="predicted"/>
<evidence type="ECO:0000313" key="2">
    <source>
        <dbReference type="EMBL" id="EDN00225.1"/>
    </source>
</evidence>
<keyword evidence="1" id="KW-1133">Transmembrane helix</keyword>
<comment type="caution">
    <text evidence="2">The sequence shown here is derived from an EMBL/GenBank/DDBJ whole genome shotgun (WGS) entry which is preliminary data.</text>
</comment>
<protein>
    <submittedName>
        <fullName evidence="2">Uncharacterized protein</fullName>
    </submittedName>
</protein>
<accession>A6NV25</accession>
<dbReference type="EMBL" id="AAXG02000012">
    <property type="protein sequence ID" value="EDN00225.1"/>
    <property type="molecule type" value="Genomic_DNA"/>
</dbReference>
<keyword evidence="1" id="KW-0812">Transmembrane</keyword>
<dbReference type="Proteomes" id="UP000003639">
    <property type="component" value="Unassembled WGS sequence"/>
</dbReference>
<feature type="transmembrane region" description="Helical" evidence="1">
    <location>
        <begin position="21"/>
        <end position="41"/>
    </location>
</feature>
<reference evidence="2 3" key="1">
    <citation type="submission" date="2007-04" db="EMBL/GenBank/DDBJ databases">
        <authorList>
            <person name="Fulton L."/>
            <person name="Clifton S."/>
            <person name="Fulton B."/>
            <person name="Xu J."/>
            <person name="Minx P."/>
            <person name="Pepin K.H."/>
            <person name="Johnson M."/>
            <person name="Thiruvilangam P."/>
            <person name="Bhonagiri V."/>
            <person name="Nash W.E."/>
            <person name="Mardis E.R."/>
            <person name="Wilson R.K."/>
        </authorList>
    </citation>
    <scope>NUCLEOTIDE SEQUENCE [LARGE SCALE GENOMIC DNA]</scope>
    <source>
        <strain evidence="2 3">ATCC 29799</strain>
    </source>
</reference>
<sequence>MASIATIITMEMISKVNSSKYSISAPCPVATLYIIAAFAPLGKYYLKTKD</sequence>
<organism evidence="2 3">
    <name type="scientific">Pseudoflavonifractor capillosus ATCC 29799</name>
    <dbReference type="NCBI Taxonomy" id="411467"/>
    <lineage>
        <taxon>Bacteria</taxon>
        <taxon>Bacillati</taxon>
        <taxon>Bacillota</taxon>
        <taxon>Clostridia</taxon>
        <taxon>Eubacteriales</taxon>
        <taxon>Oscillospiraceae</taxon>
        <taxon>Pseudoflavonifractor</taxon>
    </lineage>
</organism>